<dbReference type="Gene3D" id="3.40.50.720">
    <property type="entry name" value="NAD(P)-binding Rossmann-like Domain"/>
    <property type="match status" value="1"/>
</dbReference>
<name>A0A066ZX51_HYDMR</name>
<proteinExistence type="inferred from homology"/>
<dbReference type="CDD" id="cd05233">
    <property type="entry name" value="SDR_c"/>
    <property type="match status" value="1"/>
</dbReference>
<reference evidence="2 3" key="1">
    <citation type="submission" date="2014-04" db="EMBL/GenBank/DDBJ databases">
        <title>Draft genome sequence of Hydrogenovibrio marinus MH-110, a model organism for aerobic H2 metabolism.</title>
        <authorList>
            <person name="Cha H.J."/>
            <person name="Jo B.H."/>
            <person name="Hwang B.H."/>
        </authorList>
    </citation>
    <scope>NUCLEOTIDE SEQUENCE [LARGE SCALE GENOMIC DNA]</scope>
    <source>
        <strain evidence="2 3">MH-110</strain>
    </source>
</reference>
<sequence>MQQNNPVFPDLKGKRILITGASSGIGAGMAKVLAEAGCRLVLHYHANPEGLSRTLDSIKDTGVEVETVQSDFSQLSSIKPFFEKAWAAFAGLDGLVNNAGVITKSLSLKDDEADAYDYTLAVNLQAPYRLSTLFAKYCIAAEQSGVIVNNSSIHGQATCEWFAAYGSSKAGLDALTKVHAVEWGQYGIRVNSLAPGVVPVERTFDVLYQPAMEKKWVGAIPVGRYGTVEDMGMATAYLLSDATSWMTGSVLTLDGGLIARGNYPKRD</sequence>
<dbReference type="InterPro" id="IPR036291">
    <property type="entry name" value="NAD(P)-bd_dom_sf"/>
</dbReference>
<dbReference type="AlphaFoldDB" id="A0A066ZX51"/>
<dbReference type="InterPro" id="IPR020904">
    <property type="entry name" value="Sc_DH/Rdtase_CS"/>
</dbReference>
<gene>
    <name evidence="2" type="ORF">EI16_11500</name>
</gene>
<protein>
    <submittedName>
        <fullName evidence="2">Short-chain dehydrogenase</fullName>
    </submittedName>
</protein>
<dbReference type="PROSITE" id="PS00061">
    <property type="entry name" value="ADH_SHORT"/>
    <property type="match status" value="1"/>
</dbReference>
<dbReference type="GO" id="GO:0016616">
    <property type="term" value="F:oxidoreductase activity, acting on the CH-OH group of donors, NAD or NADP as acceptor"/>
    <property type="evidence" value="ECO:0007669"/>
    <property type="project" value="TreeGrafter"/>
</dbReference>
<organism evidence="2 3">
    <name type="scientific">Hydrogenovibrio marinus</name>
    <dbReference type="NCBI Taxonomy" id="28885"/>
    <lineage>
        <taxon>Bacteria</taxon>
        <taxon>Pseudomonadati</taxon>
        <taxon>Pseudomonadota</taxon>
        <taxon>Gammaproteobacteria</taxon>
        <taxon>Thiotrichales</taxon>
        <taxon>Piscirickettsiaceae</taxon>
        <taxon>Hydrogenovibrio</taxon>
    </lineage>
</organism>
<dbReference type="FunFam" id="3.40.50.720:FF:000084">
    <property type="entry name" value="Short-chain dehydrogenase reductase"/>
    <property type="match status" value="1"/>
</dbReference>
<comment type="caution">
    <text evidence="2">The sequence shown here is derived from an EMBL/GenBank/DDBJ whole genome shotgun (WGS) entry which is preliminary data.</text>
</comment>
<dbReference type="Pfam" id="PF13561">
    <property type="entry name" value="adh_short_C2"/>
    <property type="match status" value="1"/>
</dbReference>
<dbReference type="SUPFAM" id="SSF51735">
    <property type="entry name" value="NAD(P)-binding Rossmann-fold domains"/>
    <property type="match status" value="1"/>
</dbReference>
<dbReference type="PRINTS" id="PR00080">
    <property type="entry name" value="SDRFAMILY"/>
</dbReference>
<comment type="similarity">
    <text evidence="1">Belongs to the short-chain dehydrogenases/reductases (SDR) family.</text>
</comment>
<accession>A0A066ZX51</accession>
<evidence type="ECO:0000313" key="3">
    <source>
        <dbReference type="Proteomes" id="UP000027341"/>
    </source>
</evidence>
<evidence type="ECO:0000313" key="2">
    <source>
        <dbReference type="EMBL" id="KDN96854.1"/>
    </source>
</evidence>
<keyword evidence="3" id="KW-1185">Reference proteome</keyword>
<dbReference type="STRING" id="28885.EI16_11500"/>
<evidence type="ECO:0000256" key="1">
    <source>
        <dbReference type="ARBA" id="ARBA00006484"/>
    </source>
</evidence>
<dbReference type="InterPro" id="IPR002347">
    <property type="entry name" value="SDR_fam"/>
</dbReference>
<dbReference type="EMBL" id="JMIU01000001">
    <property type="protein sequence ID" value="KDN96854.1"/>
    <property type="molecule type" value="Genomic_DNA"/>
</dbReference>
<dbReference type="Proteomes" id="UP000027341">
    <property type="component" value="Unassembled WGS sequence"/>
</dbReference>
<dbReference type="PANTHER" id="PTHR42760">
    <property type="entry name" value="SHORT-CHAIN DEHYDROGENASES/REDUCTASES FAMILY MEMBER"/>
    <property type="match status" value="1"/>
</dbReference>
<dbReference type="PRINTS" id="PR00081">
    <property type="entry name" value="GDHRDH"/>
</dbReference>